<comment type="caution">
    <text evidence="5">The sequence shown here is derived from an EMBL/GenBank/DDBJ whole genome shotgun (WGS) entry which is preliminary data.</text>
</comment>
<name>A0ABT0RPG7_9SPHN</name>
<dbReference type="PROSITE" id="PS00080">
    <property type="entry name" value="MULTICOPPER_OXIDASE2"/>
    <property type="match status" value="1"/>
</dbReference>
<dbReference type="PANTHER" id="PTHR11709">
    <property type="entry name" value="MULTI-COPPER OXIDASE"/>
    <property type="match status" value="1"/>
</dbReference>
<dbReference type="EMBL" id="JAMGBD010000002">
    <property type="protein sequence ID" value="MCL6684541.1"/>
    <property type="molecule type" value="Genomic_DNA"/>
</dbReference>
<dbReference type="InterPro" id="IPR011707">
    <property type="entry name" value="Cu-oxidase-like_N"/>
</dbReference>
<dbReference type="Proteomes" id="UP001165363">
    <property type="component" value="Unassembled WGS sequence"/>
</dbReference>
<dbReference type="CDD" id="cd13900">
    <property type="entry name" value="CuRO_3_Tth-MCO_like"/>
    <property type="match status" value="1"/>
</dbReference>
<dbReference type="Pfam" id="PF07732">
    <property type="entry name" value="Cu-oxidase_3"/>
    <property type="match status" value="1"/>
</dbReference>
<dbReference type="SUPFAM" id="SSF49503">
    <property type="entry name" value="Cupredoxins"/>
    <property type="match status" value="3"/>
</dbReference>
<protein>
    <submittedName>
        <fullName evidence="5">Multicopper oxidase family protein</fullName>
    </submittedName>
</protein>
<keyword evidence="1" id="KW-0479">Metal-binding</keyword>
<gene>
    <name evidence="5" type="ORF">LZ536_11610</name>
</gene>
<dbReference type="InterPro" id="IPR002355">
    <property type="entry name" value="Cu_oxidase_Cu_BS"/>
</dbReference>
<reference evidence="5" key="1">
    <citation type="submission" date="2022-05" db="EMBL/GenBank/DDBJ databases">
        <authorList>
            <person name="Jo J.-H."/>
            <person name="Im W.-T."/>
        </authorList>
    </citation>
    <scope>NUCLEOTIDE SEQUENCE</scope>
    <source>
        <strain evidence="5">SE158</strain>
    </source>
</reference>
<evidence type="ECO:0000256" key="2">
    <source>
        <dbReference type="ARBA" id="ARBA00023002"/>
    </source>
</evidence>
<dbReference type="InterPro" id="IPR011706">
    <property type="entry name" value="Cu-oxidase_C"/>
</dbReference>
<sequence length="600" mass="66568">MGILIAGILAAASAAPPLHYSFEVRRAEGTIYNPWTQSDDRVELRSFVGSGAKPGDFVAPVMHVSPGQQLSIDLDNKLEPCTDKQRADQLCFNDTNLHTHGLWVSPSGNSDNVLVTIKPGDQFHYKYEIPVEHPAGTFWYHPHQHGAGFVQVGSGMAGALIVTGNRLPTATSPGDVDVLLKDETGRPFPERVMIFQHIVYGCFDEKGRIEGERTKKDDPVRPFTCKAGEVGRVESFDNDWSWRYSGRFTGINGRVEPELAAAKAGGFERWRMINAGRGEPMRMRLYRLDPSAPALRAVKGEAQIAWRERYCTGQPLPMWELALDGLTRTAIRKTDVAVLFPGERKDVLVRLPERGRYCIVNDTTPDNPPKFDPPNPSRAITTVEAKGGRTSSESSDGLLQTALIRAAERALPGTDASAIRSKVIADLKDGLKLTSFDWHKPVQDAEISGYREAIINIVGGPEHGAFRINGRAYEHGRIDQVLPLGKAEEWEAVALVEDHPLHIHVNPFEIVSITDEDGRDRTDPKGPAYDPDYAGMIGQWKDTVLVKENDRVIFRTRYERFTGDFVLHCHILFHGDHGMMQNLRIAAEGDEAMPPSHAAH</sequence>
<proteinExistence type="predicted"/>
<evidence type="ECO:0000259" key="4">
    <source>
        <dbReference type="Pfam" id="PF07732"/>
    </source>
</evidence>
<feature type="domain" description="Plastocyanin-like" evidence="3">
    <location>
        <begin position="463"/>
        <end position="585"/>
    </location>
</feature>
<evidence type="ECO:0000313" key="5">
    <source>
        <dbReference type="EMBL" id="MCL6684541.1"/>
    </source>
</evidence>
<dbReference type="PANTHER" id="PTHR11709:SF518">
    <property type="entry name" value="MULTICOPPER OXIDASE"/>
    <property type="match status" value="1"/>
</dbReference>
<dbReference type="RefSeq" id="WP_249848947.1">
    <property type="nucleotide sequence ID" value="NZ_JAMGBD010000002.1"/>
</dbReference>
<evidence type="ECO:0000313" key="6">
    <source>
        <dbReference type="Proteomes" id="UP001165363"/>
    </source>
</evidence>
<dbReference type="Pfam" id="PF07731">
    <property type="entry name" value="Cu-oxidase_2"/>
    <property type="match status" value="1"/>
</dbReference>
<keyword evidence="2" id="KW-0560">Oxidoreductase</keyword>
<feature type="domain" description="Plastocyanin-like" evidence="4">
    <location>
        <begin position="55"/>
        <end position="164"/>
    </location>
</feature>
<evidence type="ECO:0000259" key="3">
    <source>
        <dbReference type="Pfam" id="PF07731"/>
    </source>
</evidence>
<accession>A0ABT0RPG7</accession>
<evidence type="ECO:0000256" key="1">
    <source>
        <dbReference type="ARBA" id="ARBA00022723"/>
    </source>
</evidence>
<dbReference type="InterPro" id="IPR008972">
    <property type="entry name" value="Cupredoxin"/>
</dbReference>
<dbReference type="CDD" id="cd13853">
    <property type="entry name" value="CuRO_1_Tth-MCO_like"/>
    <property type="match status" value="1"/>
</dbReference>
<dbReference type="Gene3D" id="2.60.40.420">
    <property type="entry name" value="Cupredoxins - blue copper proteins"/>
    <property type="match status" value="3"/>
</dbReference>
<dbReference type="InterPro" id="IPR045087">
    <property type="entry name" value="Cu-oxidase_fam"/>
</dbReference>
<keyword evidence="6" id="KW-1185">Reference proteome</keyword>
<organism evidence="5 6">
    <name type="scientific">Sphingomonas alba</name>
    <dbReference type="NCBI Taxonomy" id="2908208"/>
    <lineage>
        <taxon>Bacteria</taxon>
        <taxon>Pseudomonadati</taxon>
        <taxon>Pseudomonadota</taxon>
        <taxon>Alphaproteobacteria</taxon>
        <taxon>Sphingomonadales</taxon>
        <taxon>Sphingomonadaceae</taxon>
        <taxon>Sphingomonas</taxon>
    </lineage>
</organism>